<feature type="transmembrane region" description="Helical" evidence="1">
    <location>
        <begin position="469"/>
        <end position="490"/>
    </location>
</feature>
<protein>
    <recommendedName>
        <fullName evidence="4">PNPLA domain-containing protein</fullName>
    </recommendedName>
</protein>
<keyword evidence="1" id="KW-0472">Membrane</keyword>
<name>A0ABX0QFC3_9BACT</name>
<evidence type="ECO:0000256" key="1">
    <source>
        <dbReference type="SAM" id="Phobius"/>
    </source>
</evidence>
<reference evidence="3" key="1">
    <citation type="submission" date="2019-09" db="EMBL/GenBank/DDBJ databases">
        <authorList>
            <person name="Jung D.-H."/>
        </authorList>
    </citation>
    <scope>NUCLEOTIDE SEQUENCE [LARGE SCALE GENOMIC DNA]</scope>
    <source>
        <strain evidence="3">JA-25</strain>
    </source>
</reference>
<keyword evidence="3" id="KW-1185">Reference proteome</keyword>
<gene>
    <name evidence="2" type="ORF">F7231_05875</name>
</gene>
<feature type="transmembrane region" description="Helical" evidence="1">
    <location>
        <begin position="167"/>
        <end position="188"/>
    </location>
</feature>
<feature type="transmembrane region" description="Helical" evidence="1">
    <location>
        <begin position="20"/>
        <end position="39"/>
    </location>
</feature>
<evidence type="ECO:0000313" key="2">
    <source>
        <dbReference type="EMBL" id="NID09692.1"/>
    </source>
</evidence>
<keyword evidence="1" id="KW-1133">Transmembrane helix</keyword>
<proteinExistence type="predicted"/>
<feature type="transmembrane region" description="Helical" evidence="1">
    <location>
        <begin position="255"/>
        <end position="273"/>
    </location>
</feature>
<evidence type="ECO:0000313" key="3">
    <source>
        <dbReference type="Proteomes" id="UP000606008"/>
    </source>
</evidence>
<dbReference type="Gene3D" id="3.40.1090.10">
    <property type="entry name" value="Cytosolic phospholipase A2 catalytic domain"/>
    <property type="match status" value="1"/>
</dbReference>
<feature type="transmembrane region" description="Helical" evidence="1">
    <location>
        <begin position="121"/>
        <end position="147"/>
    </location>
</feature>
<dbReference type="InterPro" id="IPR016035">
    <property type="entry name" value="Acyl_Trfase/lysoPLipase"/>
</dbReference>
<feature type="transmembrane region" description="Helical" evidence="1">
    <location>
        <begin position="497"/>
        <end position="514"/>
    </location>
</feature>
<evidence type="ECO:0008006" key="4">
    <source>
        <dbReference type="Google" id="ProtNLM"/>
    </source>
</evidence>
<dbReference type="Proteomes" id="UP000606008">
    <property type="component" value="Unassembled WGS sequence"/>
</dbReference>
<organism evidence="2 3">
    <name type="scientific">Fibrivirga algicola</name>
    <dbReference type="NCBI Taxonomy" id="2950420"/>
    <lineage>
        <taxon>Bacteria</taxon>
        <taxon>Pseudomonadati</taxon>
        <taxon>Bacteroidota</taxon>
        <taxon>Cytophagia</taxon>
        <taxon>Cytophagales</taxon>
        <taxon>Spirosomataceae</taxon>
        <taxon>Fibrivirga</taxon>
    </lineage>
</organism>
<accession>A0ABX0QFC3</accession>
<dbReference type="SUPFAM" id="SSF52151">
    <property type="entry name" value="FabD/lysophospholipase-like"/>
    <property type="match status" value="1"/>
</dbReference>
<feature type="transmembrane region" description="Helical" evidence="1">
    <location>
        <begin position="293"/>
        <end position="312"/>
    </location>
</feature>
<sequence length="1006" mass="112630">MNLRTRFIQFVQQQAPNRVYWLLFTGVVARLIGFISNQFDGQDIHTLAATYVDTRLNPIDLVQNWEAAQKKLAWLEIAIDTCLFIPAYAITFATWCWYFATRSLFVTNPNQPTISRFMGRLGRAIAWGVLVGVLFDLIENVALMSWLSGGWFNLSYVGMGVVRVLKSLFAGLAAFYVLLHPLGIVFSVREAFFRLINSTLYTQEASRQNLLGHITERREAQAKIDKALVNYLRIKAPVPSRNLTFRDYLQTGWRGFLNVQFVVYLLVFMGGIFQLDQFDELFYFLLTEPRGLSVLLATLVALGLWGGMVYVCSKILLFVQPTYFGELDPGKPDTTARLLDHHQPELRLLRNTPVWLAHSPFWLMALTLALNFSRLSAANQRTPTYAYKYVLILLMLAAVYVLFTSIIRYFHRALDERDIVLFKSTNPAGDYALLLDLAPRSILFGQGLLVTIVLLFLPTATGLVLAQTIGLYAVVMLWLAGLAYLGTILYQFNRLPDYPVLVGLILAVMLFSRYNDNSDIRFSPQSVVSPTGENPDSSLALRRPSVEAYYTRWLQTRFATASARPDSVASADTLPVVVIATAGGGIRATAWTTEVLYQLNRQIRGFDRYVFGISGVSGGGVGAATYVATLGGHLDSTIRLTREPGVQRRMVAGTYTYDSARFLGPLRSVVSEDLISPIAASMLFRGGLHNFMPFPIRSLDRNRWLEDAWERRLLADGNTLNANVRGLLPQSFLSLWPSRTTLATDSLRLPALLLNGAVPETGQKIIMSNLMLGNTADPRNPFYDVADLFASTRRDVPYKTATFLCARFPFVTSGGKASGPLPNITGDCANGDYHIIDGGYAENTGILTAVQLIKNLQRVEKTIRTARPSLLGNRVVQYYLLFLPNYAASEAKGSVATFRFLSEPVKGFLNTWDRNGVGLDQLIGRTLRRDEGGLSFAYTSLTLDTKKHRYPLGWYISPTAVETMGQQATANIRDSLRMKTTFFSQLQKQIQVNKQLRRPKKVVLRP</sequence>
<dbReference type="EMBL" id="WAEL01000002">
    <property type="protein sequence ID" value="NID09692.1"/>
    <property type="molecule type" value="Genomic_DNA"/>
</dbReference>
<reference evidence="3" key="2">
    <citation type="submission" date="2023-07" db="EMBL/GenBank/DDBJ databases">
        <authorList>
            <person name="Jung D.-H."/>
        </authorList>
    </citation>
    <scope>NUCLEOTIDE SEQUENCE [LARGE SCALE GENOMIC DNA]</scope>
    <source>
        <strain evidence="3">JA-25</strain>
    </source>
</reference>
<comment type="caution">
    <text evidence="2">The sequence shown here is derived from an EMBL/GenBank/DDBJ whole genome shotgun (WGS) entry which is preliminary data.</text>
</comment>
<feature type="transmembrane region" description="Helical" evidence="1">
    <location>
        <begin position="77"/>
        <end position="100"/>
    </location>
</feature>
<feature type="transmembrane region" description="Helical" evidence="1">
    <location>
        <begin position="385"/>
        <end position="410"/>
    </location>
</feature>
<feature type="transmembrane region" description="Helical" evidence="1">
    <location>
        <begin position="431"/>
        <end position="457"/>
    </location>
</feature>
<keyword evidence="1" id="KW-0812">Transmembrane</keyword>